<dbReference type="Gene3D" id="6.10.200.10">
    <property type="entry name" value="Regulatory phage protein Cox"/>
    <property type="match status" value="1"/>
</dbReference>
<dbReference type="EMBL" id="NQMM01000012">
    <property type="protein sequence ID" value="PKQ81888.1"/>
    <property type="molecule type" value="Genomic_DNA"/>
</dbReference>
<accession>A0A2N3J638</accession>
<dbReference type="AlphaFoldDB" id="A0A2N3J638"/>
<name>A0A2N3J638_AERSO</name>
<organism evidence="1 2">
    <name type="scientific">Aeromonas sobria</name>
    <dbReference type="NCBI Taxonomy" id="646"/>
    <lineage>
        <taxon>Bacteria</taxon>
        <taxon>Pseudomonadati</taxon>
        <taxon>Pseudomonadota</taxon>
        <taxon>Gammaproteobacteria</taxon>
        <taxon>Aeromonadales</taxon>
        <taxon>Aeromonadaceae</taxon>
        <taxon>Aeromonas</taxon>
    </lineage>
</organism>
<evidence type="ECO:0000313" key="2">
    <source>
        <dbReference type="Proteomes" id="UP000233467"/>
    </source>
</evidence>
<protein>
    <submittedName>
        <fullName evidence="1">Cro/Cl family transcriptional regulator</fullName>
    </submittedName>
</protein>
<evidence type="ECO:0000313" key="1">
    <source>
        <dbReference type="EMBL" id="PKQ81888.1"/>
    </source>
</evidence>
<dbReference type="InterPro" id="IPR038147">
    <property type="entry name" value="Cox_sf"/>
</dbReference>
<sequence length="69" mass="7795">MTPPIPVYTFPVCSKEKFAELSGFTEDYVQTMIEAGRLPILPKDGQRQKAIINLEELRRQCQAAALVSR</sequence>
<proteinExistence type="predicted"/>
<comment type="caution">
    <text evidence="1">The sequence shown here is derived from an EMBL/GenBank/DDBJ whole genome shotgun (WGS) entry which is preliminary data.</text>
</comment>
<dbReference type="Proteomes" id="UP000233467">
    <property type="component" value="Unassembled WGS sequence"/>
</dbReference>
<dbReference type="RefSeq" id="WP_101323629.1">
    <property type="nucleotide sequence ID" value="NZ_NQMM01000012.1"/>
</dbReference>
<reference evidence="1 2" key="1">
    <citation type="journal article" date="2017" name="Front. Microbiol.">
        <title>Strong Genomic and Phenotypic Heterogeneity in the Aeromonas sobria Species Complex.</title>
        <authorList>
            <person name="Gauthier J."/>
            <person name="Vincent A.T."/>
            <person name="Charette S.J."/>
            <person name="Derome N."/>
        </authorList>
    </citation>
    <scope>NUCLEOTIDE SEQUENCE [LARGE SCALE GENOMIC DNA]</scope>
    <source>
        <strain evidence="1 2">TM18</strain>
    </source>
</reference>
<gene>
    <name evidence="1" type="ORF">CJP16_03575</name>
</gene>
<keyword evidence="2" id="KW-1185">Reference proteome</keyword>